<feature type="domain" description="PurE" evidence="1">
    <location>
        <begin position="118"/>
        <end position="247"/>
    </location>
</feature>
<evidence type="ECO:0000259" key="1">
    <source>
        <dbReference type="SMART" id="SM01001"/>
    </source>
</evidence>
<dbReference type="SUPFAM" id="SSF52255">
    <property type="entry name" value="N5-CAIR mutase (phosphoribosylaminoimidazole carboxylase, PurE)"/>
    <property type="match status" value="1"/>
</dbReference>
<proteinExistence type="predicted"/>
<dbReference type="RefSeq" id="WP_158947512.1">
    <property type="nucleotide sequence ID" value="NZ_CP046400.1"/>
</dbReference>
<dbReference type="GO" id="GO:0006189">
    <property type="term" value="P:'de novo' IMP biosynthetic process"/>
    <property type="evidence" value="ECO:0007669"/>
    <property type="project" value="InterPro"/>
</dbReference>
<sequence>MTSDALTKLLTDIRDGKVSVENGSELLRDLPYMDLGHTKFDLHRSLRNGFPEVVYGEGKTPEQVGEIFSRMGDHHNILATRVSGEMAAHVLSVCPDAEYNALGRALTLARKPIEYREGEIAIVTAGTSDLPVAEEARATCEMLGSHATILSDVGVAGIHRLLDRLSDIRKARVIIVIAGMEGALASVVGGLVSQPIVAVPTSVGYGASFSGLSALLGMLTSCASGVTVVNIDNGFGAACAACKINNL</sequence>
<dbReference type="Proteomes" id="UP000428328">
    <property type="component" value="Chromosome"/>
</dbReference>
<keyword evidence="3" id="KW-1185">Reference proteome</keyword>
<reference evidence="2 3" key="1">
    <citation type="submission" date="2019-11" db="EMBL/GenBank/DDBJ databases">
        <authorList>
            <person name="Zheng R.K."/>
            <person name="Sun C.M."/>
        </authorList>
    </citation>
    <scope>NUCLEOTIDE SEQUENCE [LARGE SCALE GENOMIC DNA]</scope>
    <source>
        <strain evidence="2 3">SRB007</strain>
    </source>
</reference>
<dbReference type="AlphaFoldDB" id="A0A6I6JDR8"/>
<dbReference type="Pfam" id="PF00731">
    <property type="entry name" value="AIRC"/>
    <property type="match status" value="1"/>
</dbReference>
<evidence type="ECO:0000313" key="3">
    <source>
        <dbReference type="Proteomes" id="UP000428328"/>
    </source>
</evidence>
<dbReference type="NCBIfam" id="NF033503">
    <property type="entry name" value="LarB"/>
    <property type="match status" value="1"/>
</dbReference>
<name>A0A6I6JDR8_9BACT</name>
<gene>
    <name evidence="2" type="primary">larB</name>
    <name evidence="2" type="ORF">GM415_09190</name>
</gene>
<protein>
    <submittedName>
        <fullName evidence="2">Nickel pincer cofactor biosynthesis protein LarB</fullName>
    </submittedName>
</protein>
<dbReference type="Gene3D" id="3.40.50.1970">
    <property type="match status" value="1"/>
</dbReference>
<dbReference type="PANTHER" id="PTHR43064:SF1">
    <property type="entry name" value="SLL1489 PROTEIN"/>
    <property type="match status" value="1"/>
</dbReference>
<dbReference type="EMBL" id="CP046400">
    <property type="protein sequence ID" value="QGY40291.1"/>
    <property type="molecule type" value="Genomic_DNA"/>
</dbReference>
<dbReference type="SMART" id="SM01001">
    <property type="entry name" value="AIRC"/>
    <property type="match status" value="1"/>
</dbReference>
<dbReference type="GO" id="GO:0016787">
    <property type="term" value="F:hydrolase activity"/>
    <property type="evidence" value="ECO:0007669"/>
    <property type="project" value="InterPro"/>
</dbReference>
<dbReference type="InterPro" id="IPR000031">
    <property type="entry name" value="PurE_dom"/>
</dbReference>
<evidence type="ECO:0000313" key="2">
    <source>
        <dbReference type="EMBL" id="QGY40291.1"/>
    </source>
</evidence>
<dbReference type="InterPro" id="IPR039476">
    <property type="entry name" value="P2CMN_synthase_LarB"/>
</dbReference>
<dbReference type="KEGG" id="psel:GM415_09190"/>
<organism evidence="2 3">
    <name type="scientific">Pseudodesulfovibrio cashew</name>
    <dbReference type="NCBI Taxonomy" id="2678688"/>
    <lineage>
        <taxon>Bacteria</taxon>
        <taxon>Pseudomonadati</taxon>
        <taxon>Thermodesulfobacteriota</taxon>
        <taxon>Desulfovibrionia</taxon>
        <taxon>Desulfovibrionales</taxon>
        <taxon>Desulfovibrionaceae</taxon>
    </lineage>
</organism>
<accession>A0A6I6JDR8</accession>
<dbReference type="PANTHER" id="PTHR43064">
    <property type="entry name" value="PHOSPHORIBOSYLAMINOIMIDAZOLE CARBOXYLASE-RELATED"/>
    <property type="match status" value="1"/>
</dbReference>